<name>A0A1I5G3N6_9FIRM</name>
<sequence>MKMNKKVIAGFVVGAVLLTGTTALAAGNGGRFMQEYGTLHTAAVCDTDGDGLCDVTGNPIGSGNCSGIGNCTAAPAAETTQVPAESAGMPDTSVPSTAGHHAYGDSDGDGICDVTGNPVGTGCQNGSGNGPRDGSGHHGGNGRGGGRYCQ</sequence>
<feature type="signal peptide" evidence="2">
    <location>
        <begin position="1"/>
        <end position="25"/>
    </location>
</feature>
<gene>
    <name evidence="3" type="ORF">H0N91_01250</name>
</gene>
<feature type="chain" id="PRO_5044058550" evidence="2">
    <location>
        <begin position="26"/>
        <end position="150"/>
    </location>
</feature>
<evidence type="ECO:0000256" key="1">
    <source>
        <dbReference type="SAM" id="MobiDB-lite"/>
    </source>
</evidence>
<comment type="caution">
    <text evidence="3">The sequence shown here is derived from an EMBL/GenBank/DDBJ whole genome shotgun (WGS) entry which is preliminary data.</text>
</comment>
<organism evidence="3 4">
    <name type="scientific">Eubacterium callanderi</name>
    <dbReference type="NCBI Taxonomy" id="53442"/>
    <lineage>
        <taxon>Bacteria</taxon>
        <taxon>Bacillati</taxon>
        <taxon>Bacillota</taxon>
        <taxon>Clostridia</taxon>
        <taxon>Eubacteriales</taxon>
        <taxon>Eubacteriaceae</taxon>
        <taxon>Eubacterium</taxon>
    </lineage>
</organism>
<evidence type="ECO:0000256" key="2">
    <source>
        <dbReference type="SAM" id="SignalP"/>
    </source>
</evidence>
<feature type="region of interest" description="Disordered" evidence="1">
    <location>
        <begin position="123"/>
        <end position="150"/>
    </location>
</feature>
<protein>
    <submittedName>
        <fullName evidence="3">Uncharacterized protein</fullName>
    </submittedName>
</protein>
<dbReference type="EMBL" id="JACCKS010000001">
    <property type="protein sequence ID" value="NZA36795.1"/>
    <property type="molecule type" value="Genomic_DNA"/>
</dbReference>
<reference evidence="3 4" key="1">
    <citation type="submission" date="2020-07" db="EMBL/GenBank/DDBJ databases">
        <title>Organ Donor 1.</title>
        <authorList>
            <person name="Marsh A.J."/>
            <person name="Azcarate-Peril M.A."/>
        </authorList>
    </citation>
    <scope>NUCLEOTIDE SEQUENCE [LARGE SCALE GENOMIC DNA]</scope>
    <source>
        <strain evidence="3 4">AMC0717</strain>
    </source>
</reference>
<proteinExistence type="predicted"/>
<dbReference type="Proteomes" id="UP000586254">
    <property type="component" value="Unassembled WGS sequence"/>
</dbReference>
<dbReference type="RefSeq" id="WP_090410782.1">
    <property type="nucleotide sequence ID" value="NZ_CAJKZB010000003.1"/>
</dbReference>
<evidence type="ECO:0000313" key="4">
    <source>
        <dbReference type="Proteomes" id="UP000586254"/>
    </source>
</evidence>
<dbReference type="AlphaFoldDB" id="A0A1I5G3N6"/>
<keyword evidence="2" id="KW-0732">Signal</keyword>
<evidence type="ECO:0000313" key="3">
    <source>
        <dbReference type="EMBL" id="NZA36795.1"/>
    </source>
</evidence>
<accession>A0A1I5G3N6</accession>